<feature type="compositionally biased region" description="Low complexity" evidence="1">
    <location>
        <begin position="218"/>
        <end position="227"/>
    </location>
</feature>
<gene>
    <name evidence="3" type="ORF">PsYK624_039740</name>
</gene>
<dbReference type="Proteomes" id="UP000703269">
    <property type="component" value="Unassembled WGS sequence"/>
</dbReference>
<proteinExistence type="predicted"/>
<dbReference type="AlphaFoldDB" id="A0A9P3G4V7"/>
<accession>A0A9P3G4V7</accession>
<dbReference type="OrthoDB" id="20772at2759"/>
<dbReference type="PANTHER" id="PTHR23099:SF0">
    <property type="entry name" value="GERM CELL NUCLEAR ACIDIC PROTEIN"/>
    <property type="match status" value="1"/>
</dbReference>
<reference evidence="3 4" key="1">
    <citation type="submission" date="2021-08" db="EMBL/GenBank/DDBJ databases">
        <title>Draft Genome Sequence of Phanerochaete sordida strain YK-624.</title>
        <authorList>
            <person name="Mori T."/>
            <person name="Dohra H."/>
            <person name="Suzuki T."/>
            <person name="Kawagishi H."/>
            <person name="Hirai H."/>
        </authorList>
    </citation>
    <scope>NUCLEOTIDE SEQUENCE [LARGE SCALE GENOMIC DNA]</scope>
    <source>
        <strain evidence="3 4">YK-624</strain>
    </source>
</reference>
<dbReference type="EMBL" id="BPQB01000007">
    <property type="protein sequence ID" value="GJE87890.1"/>
    <property type="molecule type" value="Genomic_DNA"/>
</dbReference>
<feature type="compositionally biased region" description="Polar residues" evidence="1">
    <location>
        <begin position="112"/>
        <end position="121"/>
    </location>
</feature>
<sequence length="418" mass="45385">MPNLRTDIFGDTKAAQEREVPRAFRGVSPAKSPRKKLTEVVVVSSDEDDIPVSPRKAVRPTPILPKQTKASFDLKPTAKGPFGPFRPARTPSAVPPASEMPIAGLQSKGAPVSSSDASSGIQEEEQAPVPCSPVKTSRHCDDDIIDLTLDSSESGDDESETDKREVISLIDDSPHPPRRLLKGSRLLAELDKLSLDDTPTPRKPVSQPALDLGDDSDSAPAPKPAAKASRRRWVQSSSESGSEADVQQTTAPPRHAPTRPGIRAARSPSPDRPVSPELSPPPSPTKKGKAPRVTKKAQREAEQARREAYAEQLFKELNASVFKGGLPEATPLKWSVRLLTTAGRAKWRKSRDGTQTTEIELATKILDSDDRIRNTLSHEMCHLACWIIDGDPKEGHGRAFKSWYVPPCNGSCSRLGSR</sequence>
<feature type="compositionally biased region" description="Polar residues" evidence="1">
    <location>
        <begin position="234"/>
        <end position="248"/>
    </location>
</feature>
<comment type="caution">
    <text evidence="3">The sequence shown here is derived from an EMBL/GenBank/DDBJ whole genome shotgun (WGS) entry which is preliminary data.</text>
</comment>
<feature type="region of interest" description="Disordered" evidence="1">
    <location>
        <begin position="1"/>
        <end position="180"/>
    </location>
</feature>
<dbReference type="PANTHER" id="PTHR23099">
    <property type="entry name" value="TRANSCRIPTIONAL REGULATOR"/>
    <property type="match status" value="1"/>
</dbReference>
<feature type="compositionally biased region" description="Basic residues" evidence="1">
    <location>
        <begin position="286"/>
        <end position="296"/>
    </location>
</feature>
<dbReference type="GO" id="GO:0006950">
    <property type="term" value="P:response to stress"/>
    <property type="evidence" value="ECO:0007669"/>
    <property type="project" value="UniProtKB-ARBA"/>
</dbReference>
<feature type="region of interest" description="Disordered" evidence="1">
    <location>
        <begin position="192"/>
        <end position="307"/>
    </location>
</feature>
<protein>
    <recommendedName>
        <fullName evidence="2">SprT-like domain-containing protein</fullName>
    </recommendedName>
</protein>
<dbReference type="GO" id="GO:0005634">
    <property type="term" value="C:nucleus"/>
    <property type="evidence" value="ECO:0007669"/>
    <property type="project" value="TreeGrafter"/>
</dbReference>
<keyword evidence="4" id="KW-1185">Reference proteome</keyword>
<evidence type="ECO:0000313" key="3">
    <source>
        <dbReference type="EMBL" id="GJE87890.1"/>
    </source>
</evidence>
<dbReference type="InterPro" id="IPR006640">
    <property type="entry name" value="SprT-like_domain"/>
</dbReference>
<evidence type="ECO:0000313" key="4">
    <source>
        <dbReference type="Proteomes" id="UP000703269"/>
    </source>
</evidence>
<dbReference type="SMART" id="SM00731">
    <property type="entry name" value="SprT"/>
    <property type="match status" value="1"/>
</dbReference>
<evidence type="ECO:0000259" key="2">
    <source>
        <dbReference type="SMART" id="SM00731"/>
    </source>
</evidence>
<feature type="compositionally biased region" description="Pro residues" evidence="1">
    <location>
        <begin position="270"/>
        <end position="284"/>
    </location>
</feature>
<dbReference type="Pfam" id="PF10263">
    <property type="entry name" value="SprT-like"/>
    <property type="match status" value="1"/>
</dbReference>
<feature type="compositionally biased region" description="Basic and acidic residues" evidence="1">
    <location>
        <begin position="8"/>
        <end position="22"/>
    </location>
</feature>
<feature type="domain" description="SprT-like" evidence="2">
    <location>
        <begin position="307"/>
        <end position="418"/>
    </location>
</feature>
<feature type="compositionally biased region" description="Basic and acidic residues" evidence="1">
    <location>
        <begin position="297"/>
        <end position="307"/>
    </location>
</feature>
<evidence type="ECO:0000256" key="1">
    <source>
        <dbReference type="SAM" id="MobiDB-lite"/>
    </source>
</evidence>
<organism evidence="3 4">
    <name type="scientific">Phanerochaete sordida</name>
    <dbReference type="NCBI Taxonomy" id="48140"/>
    <lineage>
        <taxon>Eukaryota</taxon>
        <taxon>Fungi</taxon>
        <taxon>Dikarya</taxon>
        <taxon>Basidiomycota</taxon>
        <taxon>Agaricomycotina</taxon>
        <taxon>Agaricomycetes</taxon>
        <taxon>Polyporales</taxon>
        <taxon>Phanerochaetaceae</taxon>
        <taxon>Phanerochaete</taxon>
    </lineage>
</organism>
<name>A0A9P3G4V7_9APHY</name>